<dbReference type="Proteomes" id="UP000663836">
    <property type="component" value="Unassembled WGS sequence"/>
</dbReference>
<feature type="domain" description="RING-type" evidence="4">
    <location>
        <begin position="23"/>
        <end position="62"/>
    </location>
</feature>
<dbReference type="EMBL" id="CAJNOT010000136">
    <property type="protein sequence ID" value="CAF0858177.1"/>
    <property type="molecule type" value="Genomic_DNA"/>
</dbReference>
<evidence type="ECO:0000313" key="7">
    <source>
        <dbReference type="Proteomes" id="UP000663836"/>
    </source>
</evidence>
<name>A0A819LB93_9BILA</name>
<evidence type="ECO:0000259" key="4">
    <source>
        <dbReference type="PROSITE" id="PS50089"/>
    </source>
</evidence>
<proteinExistence type="predicted"/>
<dbReference type="Pfam" id="PF13516">
    <property type="entry name" value="LRR_6"/>
    <property type="match status" value="2"/>
</dbReference>
<dbReference type="SMART" id="SM00368">
    <property type="entry name" value="LRR_RI"/>
    <property type="match status" value="3"/>
</dbReference>
<keyword evidence="1 3" id="KW-0863">Zinc-finger</keyword>
<dbReference type="InterPro" id="IPR032675">
    <property type="entry name" value="LRR_dom_sf"/>
</dbReference>
<keyword evidence="2" id="KW-0862">Zinc</keyword>
<dbReference type="EMBL" id="CAJOBD010003625">
    <property type="protein sequence ID" value="CAF3958644.1"/>
    <property type="molecule type" value="Genomic_DNA"/>
</dbReference>
<dbReference type="SUPFAM" id="SSF49599">
    <property type="entry name" value="TRAF domain-like"/>
    <property type="match status" value="1"/>
</dbReference>
<organism evidence="6 7">
    <name type="scientific">Rotaria sordida</name>
    <dbReference type="NCBI Taxonomy" id="392033"/>
    <lineage>
        <taxon>Eukaryota</taxon>
        <taxon>Metazoa</taxon>
        <taxon>Spiralia</taxon>
        <taxon>Gnathifera</taxon>
        <taxon>Rotifera</taxon>
        <taxon>Eurotatoria</taxon>
        <taxon>Bdelloidea</taxon>
        <taxon>Philodinida</taxon>
        <taxon>Philodinidae</taxon>
        <taxon>Rotaria</taxon>
    </lineage>
</organism>
<evidence type="ECO:0000256" key="1">
    <source>
        <dbReference type="ARBA" id="ARBA00022771"/>
    </source>
</evidence>
<comment type="caution">
    <text evidence="6">The sequence shown here is derived from an EMBL/GenBank/DDBJ whole genome shotgun (WGS) entry which is preliminary data.</text>
</comment>
<keyword evidence="1 3" id="KW-0479">Metal-binding</keyword>
<evidence type="ECO:0000256" key="2">
    <source>
        <dbReference type="ARBA" id="ARBA00022833"/>
    </source>
</evidence>
<dbReference type="Proteomes" id="UP000663864">
    <property type="component" value="Unassembled WGS sequence"/>
</dbReference>
<dbReference type="InterPro" id="IPR013083">
    <property type="entry name" value="Znf_RING/FYVE/PHD"/>
</dbReference>
<dbReference type="SUPFAM" id="SSF52047">
    <property type="entry name" value="RNI-like"/>
    <property type="match status" value="1"/>
</dbReference>
<gene>
    <name evidence="6" type="ORF">JBS370_LOCUS23958</name>
    <name evidence="5" type="ORF">ZHD862_LOCUS5237</name>
</gene>
<dbReference type="GO" id="GO:0008270">
    <property type="term" value="F:zinc ion binding"/>
    <property type="evidence" value="ECO:0007669"/>
    <property type="project" value="UniProtKB-KW"/>
</dbReference>
<dbReference type="AlphaFoldDB" id="A0A819LB93"/>
<accession>A0A819LB93</accession>
<dbReference type="PROSITE" id="PS50089">
    <property type="entry name" value="ZF_RING_2"/>
    <property type="match status" value="1"/>
</dbReference>
<dbReference type="Gene3D" id="3.80.10.10">
    <property type="entry name" value="Ribonuclease Inhibitor"/>
    <property type="match status" value="2"/>
</dbReference>
<dbReference type="InterPro" id="IPR052394">
    <property type="entry name" value="LRR-containing"/>
</dbReference>
<evidence type="ECO:0000256" key="3">
    <source>
        <dbReference type="PROSITE-ProRule" id="PRU00175"/>
    </source>
</evidence>
<dbReference type="SUPFAM" id="SSF57850">
    <property type="entry name" value="RING/U-box"/>
    <property type="match status" value="1"/>
</dbReference>
<reference evidence="6" key="1">
    <citation type="submission" date="2021-02" db="EMBL/GenBank/DDBJ databases">
        <authorList>
            <person name="Nowell W R."/>
        </authorList>
    </citation>
    <scope>NUCLEOTIDE SEQUENCE</scope>
</reference>
<protein>
    <recommendedName>
        <fullName evidence="4">RING-type domain-containing protein</fullName>
    </recommendedName>
</protein>
<sequence>MSTGIENYYEYINEETIDKLLICKTCNKPFIDPVITPCQQTYCRQCIEESWDNNYIRCSSCNETHLKTHLIPVTDPSILTALDQIQVKCKLCDQSNIERGNIEYHINNICQKAIVTCPANEINCPWIGLREELQTHLTPNSSDLLTSNTQIQEKFESTCDKYCILEESYGQFLPFSTIDLQQRQFQNQDIAIAVKALLINKRRTYLDLFNKGITSKSVSIIASVLYNDTLLETLGLRNNLICDTGIQYLAHALSTNSCLQRLDLNNNSITDTGVRLLADMLRTNQTLIKLTLSYNRISNEGMNVLADVLINYNSTLQWLCLVGNSGINNSSTHSIINLIKHNKSLTTLNLEGCSLSWWSKAQIYFYQTIYFKSNLNLTL</sequence>
<dbReference type="InterPro" id="IPR001611">
    <property type="entry name" value="Leu-rich_rpt"/>
</dbReference>
<dbReference type="PANTHER" id="PTHR24114:SF2">
    <property type="entry name" value="F-BOX DOMAIN-CONTAINING PROTEIN-RELATED"/>
    <property type="match status" value="1"/>
</dbReference>
<evidence type="ECO:0000313" key="6">
    <source>
        <dbReference type="EMBL" id="CAF3958644.1"/>
    </source>
</evidence>
<dbReference type="InterPro" id="IPR001841">
    <property type="entry name" value="Znf_RING"/>
</dbReference>
<dbReference type="Gene3D" id="3.30.40.10">
    <property type="entry name" value="Zinc/RING finger domain, C3HC4 (zinc finger)"/>
    <property type="match status" value="2"/>
</dbReference>
<dbReference type="PANTHER" id="PTHR24114">
    <property type="entry name" value="LEUCINE RICH REPEAT FAMILY PROTEIN"/>
    <property type="match status" value="1"/>
</dbReference>
<evidence type="ECO:0000313" key="5">
    <source>
        <dbReference type="EMBL" id="CAF0858177.1"/>
    </source>
</evidence>